<feature type="compositionally biased region" description="Polar residues" evidence="1">
    <location>
        <begin position="302"/>
        <end position="312"/>
    </location>
</feature>
<dbReference type="Proteomes" id="UP000198850">
    <property type="component" value="Unassembled WGS sequence"/>
</dbReference>
<feature type="region of interest" description="Disordered" evidence="1">
    <location>
        <begin position="280"/>
        <end position="312"/>
    </location>
</feature>
<protein>
    <submittedName>
        <fullName evidence="3">Uncharacterized protein</fullName>
    </submittedName>
</protein>
<evidence type="ECO:0000313" key="4">
    <source>
        <dbReference type="Proteomes" id="UP000198850"/>
    </source>
</evidence>
<sequence length="474" mass="48215">MKRFTKQALAIVAIAAFAVAGCKKGADGSFDRSNGAGGPFTGADSVITGNISASRTLSPGKVYRLSGIVFVTGGAKLTIKPGTVLTTGAAVGYKVTPTSATQSIAGVLVITKGSTIDAVGTASRPITFTTPNASGSRHAGDFGGIILLGSSTTNQPSTTVIEGLPTFDANGNSLGVDITYGGSTPADNSGRMKFVRIDYAGFRLSPDNEINGLTFGGVGSGTTIDHIQVSYGADDAFEFFGGTVSPKYLLAIGNDDDDFDTDFGYSGTIQFAIGLKDPSSTHSLSGSGAPDSNGIESDTEGSDNNTNPTKTHPHYSNFTLLGYAAAPVNGSPLPLADGAKWRRNTDLSMTNSIIAGFSTGVEFLNATATSATPGGFTGNAVHAYSTVFNPATAVSLTGSTNTTSTDANPATFVGIGLGSLSPFYTTAGSSTYAFNNLRPKVSSSTLGAVTSASLSEWTSGWVSFVPQTRVDSGL</sequence>
<dbReference type="RefSeq" id="WP_090554215.1">
    <property type="nucleotide sequence ID" value="NZ_FNRA01000001.1"/>
</dbReference>
<dbReference type="PANTHER" id="PTHR41339:SF1">
    <property type="entry name" value="SECRETED PROTEIN"/>
    <property type="match status" value="1"/>
</dbReference>
<proteinExistence type="predicted"/>
<keyword evidence="4" id="KW-1185">Reference proteome</keyword>
<accession>A0A1H3W817</accession>
<name>A0A1H3W817_9SPHI</name>
<evidence type="ECO:0000256" key="1">
    <source>
        <dbReference type="SAM" id="MobiDB-lite"/>
    </source>
</evidence>
<dbReference type="EMBL" id="FNRA01000001">
    <property type="protein sequence ID" value="SDZ83233.1"/>
    <property type="molecule type" value="Genomic_DNA"/>
</dbReference>
<feature type="chain" id="PRO_5011587133" evidence="2">
    <location>
        <begin position="21"/>
        <end position="474"/>
    </location>
</feature>
<dbReference type="OrthoDB" id="1521716at2"/>
<evidence type="ECO:0000256" key="2">
    <source>
        <dbReference type="SAM" id="SignalP"/>
    </source>
</evidence>
<organism evidence="3 4">
    <name type="scientific">Pedobacter hartonius</name>
    <dbReference type="NCBI Taxonomy" id="425514"/>
    <lineage>
        <taxon>Bacteria</taxon>
        <taxon>Pseudomonadati</taxon>
        <taxon>Bacteroidota</taxon>
        <taxon>Sphingobacteriia</taxon>
        <taxon>Sphingobacteriales</taxon>
        <taxon>Sphingobacteriaceae</taxon>
        <taxon>Pedobacter</taxon>
    </lineage>
</organism>
<dbReference type="PROSITE" id="PS51257">
    <property type="entry name" value="PROKAR_LIPOPROTEIN"/>
    <property type="match status" value="1"/>
</dbReference>
<dbReference type="PANTHER" id="PTHR41339">
    <property type="entry name" value="LIPL48"/>
    <property type="match status" value="1"/>
</dbReference>
<reference evidence="3 4" key="1">
    <citation type="submission" date="2016-10" db="EMBL/GenBank/DDBJ databases">
        <authorList>
            <person name="de Groot N.N."/>
        </authorList>
    </citation>
    <scope>NUCLEOTIDE SEQUENCE [LARGE SCALE GENOMIC DNA]</scope>
    <source>
        <strain evidence="3 4">DSM 19033</strain>
    </source>
</reference>
<dbReference type="AlphaFoldDB" id="A0A1H3W817"/>
<gene>
    <name evidence="3" type="ORF">SAMN05443550_101138</name>
</gene>
<dbReference type="STRING" id="425514.SAMN05443550_101138"/>
<feature type="signal peptide" evidence="2">
    <location>
        <begin position="1"/>
        <end position="20"/>
    </location>
</feature>
<evidence type="ECO:0000313" key="3">
    <source>
        <dbReference type="EMBL" id="SDZ83233.1"/>
    </source>
</evidence>
<keyword evidence="2" id="KW-0732">Signal</keyword>